<feature type="region of interest" description="Disordered" evidence="2">
    <location>
        <begin position="49"/>
        <end position="72"/>
    </location>
</feature>
<name>A0A5J4TC06_9EUKA</name>
<sequence length="91" mass="10877">LEELKKMIEWMEQVEDLERDVMKQKLKADEERNEFVMSDEVYKIVGSKTITKGTDDQSENGKQQEESIPKQIKSFEDRFYEEEDIDNDILI</sequence>
<evidence type="ECO:0000256" key="2">
    <source>
        <dbReference type="SAM" id="MobiDB-lite"/>
    </source>
</evidence>
<protein>
    <submittedName>
        <fullName evidence="3">Uncharacterized protein</fullName>
    </submittedName>
</protein>
<proteinExistence type="predicted"/>
<accession>A0A5J4TC06</accession>
<dbReference type="AlphaFoldDB" id="A0A5J4TC06"/>
<organism evidence="3 4">
    <name type="scientific">Streblomastix strix</name>
    <dbReference type="NCBI Taxonomy" id="222440"/>
    <lineage>
        <taxon>Eukaryota</taxon>
        <taxon>Metamonada</taxon>
        <taxon>Preaxostyla</taxon>
        <taxon>Oxymonadida</taxon>
        <taxon>Streblomastigidae</taxon>
        <taxon>Streblomastix</taxon>
    </lineage>
</organism>
<feature type="non-terminal residue" evidence="3">
    <location>
        <position position="1"/>
    </location>
</feature>
<feature type="coiled-coil region" evidence="1">
    <location>
        <begin position="7"/>
        <end position="34"/>
    </location>
</feature>
<feature type="compositionally biased region" description="Basic and acidic residues" evidence="2">
    <location>
        <begin position="62"/>
        <end position="72"/>
    </location>
</feature>
<evidence type="ECO:0000313" key="3">
    <source>
        <dbReference type="EMBL" id="KAA6354995.1"/>
    </source>
</evidence>
<keyword evidence="1" id="KW-0175">Coiled coil</keyword>
<evidence type="ECO:0000313" key="4">
    <source>
        <dbReference type="Proteomes" id="UP000324800"/>
    </source>
</evidence>
<dbReference type="EMBL" id="SNRW01035349">
    <property type="protein sequence ID" value="KAA6354995.1"/>
    <property type="molecule type" value="Genomic_DNA"/>
</dbReference>
<dbReference type="Proteomes" id="UP000324800">
    <property type="component" value="Unassembled WGS sequence"/>
</dbReference>
<comment type="caution">
    <text evidence="3">The sequence shown here is derived from an EMBL/GenBank/DDBJ whole genome shotgun (WGS) entry which is preliminary data.</text>
</comment>
<evidence type="ECO:0000256" key="1">
    <source>
        <dbReference type="SAM" id="Coils"/>
    </source>
</evidence>
<gene>
    <name evidence="3" type="ORF">EZS28_049478</name>
</gene>
<reference evidence="3 4" key="1">
    <citation type="submission" date="2019-03" db="EMBL/GenBank/DDBJ databases">
        <title>Single cell metagenomics reveals metabolic interactions within the superorganism composed of flagellate Streblomastix strix and complex community of Bacteroidetes bacteria on its surface.</title>
        <authorList>
            <person name="Treitli S.C."/>
            <person name="Kolisko M."/>
            <person name="Husnik F."/>
            <person name="Keeling P."/>
            <person name="Hampl V."/>
        </authorList>
    </citation>
    <scope>NUCLEOTIDE SEQUENCE [LARGE SCALE GENOMIC DNA]</scope>
    <source>
        <strain evidence="3">ST1C</strain>
    </source>
</reference>